<evidence type="ECO:0000256" key="1">
    <source>
        <dbReference type="SAM" id="MobiDB-lite"/>
    </source>
</evidence>
<feature type="region of interest" description="Disordered" evidence="1">
    <location>
        <begin position="96"/>
        <end position="119"/>
    </location>
</feature>
<protein>
    <submittedName>
        <fullName evidence="2">Uncharacterized protein</fullName>
    </submittedName>
</protein>
<evidence type="ECO:0000313" key="2">
    <source>
        <dbReference type="EMBL" id="KAK8961283.1"/>
    </source>
</evidence>
<evidence type="ECO:0000313" key="3">
    <source>
        <dbReference type="Proteomes" id="UP001412067"/>
    </source>
</evidence>
<gene>
    <name evidence="2" type="ORF">KSP40_PGU018980</name>
</gene>
<dbReference type="Proteomes" id="UP001412067">
    <property type="component" value="Unassembled WGS sequence"/>
</dbReference>
<keyword evidence="3" id="KW-1185">Reference proteome</keyword>
<dbReference type="EMBL" id="JBBWWR010000009">
    <property type="protein sequence ID" value="KAK8961283.1"/>
    <property type="molecule type" value="Genomic_DNA"/>
</dbReference>
<reference evidence="2 3" key="1">
    <citation type="journal article" date="2022" name="Nat. Plants">
        <title>Genomes of leafy and leafless Platanthera orchids illuminate the evolution of mycoheterotrophy.</title>
        <authorList>
            <person name="Li M.H."/>
            <person name="Liu K.W."/>
            <person name="Li Z."/>
            <person name="Lu H.C."/>
            <person name="Ye Q.L."/>
            <person name="Zhang D."/>
            <person name="Wang J.Y."/>
            <person name="Li Y.F."/>
            <person name="Zhong Z.M."/>
            <person name="Liu X."/>
            <person name="Yu X."/>
            <person name="Liu D.K."/>
            <person name="Tu X.D."/>
            <person name="Liu B."/>
            <person name="Hao Y."/>
            <person name="Liao X.Y."/>
            <person name="Jiang Y.T."/>
            <person name="Sun W.H."/>
            <person name="Chen J."/>
            <person name="Chen Y.Q."/>
            <person name="Ai Y."/>
            <person name="Zhai J.W."/>
            <person name="Wu S.S."/>
            <person name="Zhou Z."/>
            <person name="Hsiao Y.Y."/>
            <person name="Wu W.L."/>
            <person name="Chen Y.Y."/>
            <person name="Lin Y.F."/>
            <person name="Hsu J.L."/>
            <person name="Li C.Y."/>
            <person name="Wang Z.W."/>
            <person name="Zhao X."/>
            <person name="Zhong W.Y."/>
            <person name="Ma X.K."/>
            <person name="Ma L."/>
            <person name="Huang J."/>
            <person name="Chen G.Z."/>
            <person name="Huang M.Z."/>
            <person name="Huang L."/>
            <person name="Peng D.H."/>
            <person name="Luo Y.B."/>
            <person name="Zou S.Q."/>
            <person name="Chen S.P."/>
            <person name="Lan S."/>
            <person name="Tsai W.C."/>
            <person name="Van de Peer Y."/>
            <person name="Liu Z.J."/>
        </authorList>
    </citation>
    <scope>NUCLEOTIDE SEQUENCE [LARGE SCALE GENOMIC DNA]</scope>
    <source>
        <strain evidence="2">Lor288</strain>
    </source>
</reference>
<sequence>MAVSIYMPSTWAGTLQCLCIFSMKTRHSEPEHSSIGFLGGDNPVWIPSLSLPQASIAATAAYGMPEPSGKADPSATAGGVDSPAVDQEQALFEVDEEEVEVMEEDEEVEDGSEGEEKEMDEIVCGSIVDINEIQAPPGRRFGGFGL</sequence>
<proteinExistence type="predicted"/>
<name>A0ABR2ME84_9ASPA</name>
<comment type="caution">
    <text evidence="2">The sequence shown here is derived from an EMBL/GenBank/DDBJ whole genome shotgun (WGS) entry which is preliminary data.</text>
</comment>
<organism evidence="2 3">
    <name type="scientific">Platanthera guangdongensis</name>
    <dbReference type="NCBI Taxonomy" id="2320717"/>
    <lineage>
        <taxon>Eukaryota</taxon>
        <taxon>Viridiplantae</taxon>
        <taxon>Streptophyta</taxon>
        <taxon>Embryophyta</taxon>
        <taxon>Tracheophyta</taxon>
        <taxon>Spermatophyta</taxon>
        <taxon>Magnoliopsida</taxon>
        <taxon>Liliopsida</taxon>
        <taxon>Asparagales</taxon>
        <taxon>Orchidaceae</taxon>
        <taxon>Orchidoideae</taxon>
        <taxon>Orchideae</taxon>
        <taxon>Orchidinae</taxon>
        <taxon>Platanthera</taxon>
    </lineage>
</organism>
<accession>A0ABR2ME84</accession>